<dbReference type="EMBL" id="BTRK01000002">
    <property type="protein sequence ID" value="GMR36553.1"/>
    <property type="molecule type" value="Genomic_DNA"/>
</dbReference>
<keyword evidence="1" id="KW-0862">Zinc</keyword>
<keyword evidence="1" id="KW-0863">Zinc-finger</keyword>
<dbReference type="InterPro" id="IPR019607">
    <property type="entry name" value="Putative_zinc-finger_domain"/>
</dbReference>
<evidence type="ECO:0000313" key="5">
    <source>
        <dbReference type="EMBL" id="GMR36553.1"/>
    </source>
</evidence>
<reference evidence="6" key="1">
    <citation type="submission" date="2022-10" db="EMBL/GenBank/DDBJ databases">
        <title>Genome assembly of Pristionchus species.</title>
        <authorList>
            <person name="Yoshida K."/>
            <person name="Sommer R.J."/>
        </authorList>
    </citation>
    <scope>NUCLEOTIDE SEQUENCE [LARGE SCALE GENOMIC DNA]</scope>
    <source>
        <strain evidence="6">RS5460</strain>
    </source>
</reference>
<feature type="compositionally biased region" description="Acidic residues" evidence="3">
    <location>
        <begin position="380"/>
        <end position="396"/>
    </location>
</feature>
<name>A0AAN4ZDK2_9BILA</name>
<feature type="region of interest" description="Disordered" evidence="3">
    <location>
        <begin position="63"/>
        <end position="188"/>
    </location>
</feature>
<dbReference type="InterPro" id="IPR000571">
    <property type="entry name" value="Znf_CCCH"/>
</dbReference>
<feature type="compositionally biased region" description="Acidic residues" evidence="3">
    <location>
        <begin position="301"/>
        <end position="323"/>
    </location>
</feature>
<keyword evidence="2" id="KW-0175">Coiled coil</keyword>
<sequence length="444" mass="50807">MGDNAELLEELQEKEDGELDSDIEEDSANIAPVSPNLLEDAIDKLLASCNETCGDVDDRISLKSLASDRMSRNERDIPSTYRRRSNDANDNRPSRIEKKTRSKDNHRSSPPNRPKSRRRKQKQRSRNNSKDNFPTNPDGVDREWKGGNVEMAVEVEGMENTRVEKENAEKLEKSPMNAPSKEKVLSDLDKRREKLEENAKSIDEKKSRLVKSERSLMIKKGYISDMCKRRDDYVARVRRLIEDIECHVKEEKEMIREAEELRKEVIEEEMHWKMDCNQLESDAFTEMLRPAENDKDASMAEVEEVVSDGREEEQEEEDGDETIDGEKEGEGTKSTWMEDHDEDTLRNILLMQLQSKEQSAGAEAVNGEKPSGEGTPVEESGGEEMEQEEVEMEDEHGDIPMGIVGDEGSTMCPWDLNGICKDDECPFVHNRLSSRLEYSQEIAT</sequence>
<feature type="compositionally biased region" description="Basic and acidic residues" evidence="3">
    <location>
        <begin position="159"/>
        <end position="173"/>
    </location>
</feature>
<protein>
    <recommendedName>
        <fullName evidence="4">C3H1-type domain-containing protein</fullName>
    </recommendedName>
</protein>
<feature type="compositionally biased region" description="Basic residues" evidence="3">
    <location>
        <begin position="114"/>
        <end position="127"/>
    </location>
</feature>
<evidence type="ECO:0000256" key="3">
    <source>
        <dbReference type="SAM" id="MobiDB-lite"/>
    </source>
</evidence>
<dbReference type="PROSITE" id="PS50103">
    <property type="entry name" value="ZF_C3H1"/>
    <property type="match status" value="1"/>
</dbReference>
<feature type="domain" description="C3H1-type" evidence="4">
    <location>
        <begin position="406"/>
        <end position="432"/>
    </location>
</feature>
<feature type="zinc finger region" description="C3H1-type" evidence="1">
    <location>
        <begin position="406"/>
        <end position="432"/>
    </location>
</feature>
<evidence type="ECO:0000256" key="1">
    <source>
        <dbReference type="PROSITE-ProRule" id="PRU00723"/>
    </source>
</evidence>
<feature type="compositionally biased region" description="Basic and acidic residues" evidence="3">
    <location>
        <begin position="84"/>
        <end position="107"/>
    </location>
</feature>
<keyword evidence="6" id="KW-1185">Reference proteome</keyword>
<feature type="region of interest" description="Disordered" evidence="3">
    <location>
        <begin position="1"/>
        <end position="32"/>
    </location>
</feature>
<evidence type="ECO:0000313" key="6">
    <source>
        <dbReference type="Proteomes" id="UP001328107"/>
    </source>
</evidence>
<accession>A0AAN4ZDK2</accession>
<dbReference type="Pfam" id="PF10650">
    <property type="entry name" value="zf-C3H1"/>
    <property type="match status" value="1"/>
</dbReference>
<dbReference type="AlphaFoldDB" id="A0AAN4ZDK2"/>
<proteinExistence type="predicted"/>
<gene>
    <name evidence="5" type="ORF">PMAYCL1PPCAC_06748</name>
</gene>
<feature type="compositionally biased region" description="Acidic residues" evidence="3">
    <location>
        <begin position="1"/>
        <end position="27"/>
    </location>
</feature>
<feature type="region of interest" description="Disordered" evidence="3">
    <location>
        <begin position="291"/>
        <end position="340"/>
    </location>
</feature>
<organism evidence="5 6">
    <name type="scientific">Pristionchus mayeri</name>
    <dbReference type="NCBI Taxonomy" id="1317129"/>
    <lineage>
        <taxon>Eukaryota</taxon>
        <taxon>Metazoa</taxon>
        <taxon>Ecdysozoa</taxon>
        <taxon>Nematoda</taxon>
        <taxon>Chromadorea</taxon>
        <taxon>Rhabditida</taxon>
        <taxon>Rhabditina</taxon>
        <taxon>Diplogasteromorpha</taxon>
        <taxon>Diplogasteroidea</taxon>
        <taxon>Neodiplogasteridae</taxon>
        <taxon>Pristionchus</taxon>
    </lineage>
</organism>
<dbReference type="GO" id="GO:0008270">
    <property type="term" value="F:zinc ion binding"/>
    <property type="evidence" value="ECO:0007669"/>
    <property type="project" value="UniProtKB-KW"/>
</dbReference>
<evidence type="ECO:0000259" key="4">
    <source>
        <dbReference type="PROSITE" id="PS50103"/>
    </source>
</evidence>
<evidence type="ECO:0000256" key="2">
    <source>
        <dbReference type="SAM" id="Coils"/>
    </source>
</evidence>
<dbReference type="Proteomes" id="UP001328107">
    <property type="component" value="Unassembled WGS sequence"/>
</dbReference>
<feature type="region of interest" description="Disordered" evidence="3">
    <location>
        <begin position="356"/>
        <end position="406"/>
    </location>
</feature>
<comment type="caution">
    <text evidence="5">The sequence shown here is derived from an EMBL/GenBank/DDBJ whole genome shotgun (WGS) entry which is preliminary data.</text>
</comment>
<keyword evidence="1" id="KW-0479">Metal-binding</keyword>
<feature type="coiled-coil region" evidence="2">
    <location>
        <begin position="241"/>
        <end position="271"/>
    </location>
</feature>